<dbReference type="PANTHER" id="PTHR43128:SF16">
    <property type="entry name" value="L-LACTATE DEHYDROGENASE"/>
    <property type="match status" value="1"/>
</dbReference>
<dbReference type="PANTHER" id="PTHR43128">
    <property type="entry name" value="L-2-HYDROXYCARBOXYLATE DEHYDROGENASE (NAD(P)(+))"/>
    <property type="match status" value="1"/>
</dbReference>
<feature type="binding site" evidence="4 6">
    <location>
        <position position="120"/>
    </location>
    <ligand>
        <name>substrate</name>
    </ligand>
</feature>
<evidence type="ECO:0000256" key="4">
    <source>
        <dbReference type="HAMAP-Rule" id="MF_00487"/>
    </source>
</evidence>
<feature type="binding site" evidence="4 7">
    <location>
        <begin position="7"/>
        <end position="12"/>
    </location>
    <ligand>
        <name>NAD(+)</name>
        <dbReference type="ChEBI" id="CHEBI:57540"/>
    </ligand>
</feature>
<dbReference type="NCBIfam" id="TIGR01763">
    <property type="entry name" value="MalateDH_bact"/>
    <property type="match status" value="1"/>
</dbReference>
<dbReference type="EMBL" id="VORY01000014">
    <property type="protein sequence ID" value="TXD93030.1"/>
    <property type="molecule type" value="Genomic_DNA"/>
</dbReference>
<comment type="similarity">
    <text evidence="4">Belongs to the LDH/MDH superfamily. MDH type 3 family.</text>
</comment>
<dbReference type="InterPro" id="IPR036291">
    <property type="entry name" value="NAD(P)-bd_dom_sf"/>
</dbReference>
<reference evidence="10 11" key="1">
    <citation type="submission" date="2019-08" db="EMBL/GenBank/DDBJ databases">
        <title>Genome sequence of Gillisia hiemivivida IC154 (type strain).</title>
        <authorList>
            <person name="Bowman J.P."/>
        </authorList>
    </citation>
    <scope>NUCLEOTIDE SEQUENCE [LARGE SCALE GENOMIC DNA]</scope>
    <source>
        <strain evidence="10 11">IC154</strain>
    </source>
</reference>
<dbReference type="HAMAP" id="MF_00487">
    <property type="entry name" value="Malate_dehydrog_3"/>
    <property type="match status" value="1"/>
</dbReference>
<name>A0A5C6ZRJ5_9FLAO</name>
<dbReference type="RefSeq" id="WP_146933104.1">
    <property type="nucleotide sequence ID" value="NZ_CBCSHZ010000009.1"/>
</dbReference>
<protein>
    <recommendedName>
        <fullName evidence="4">Malate dehydrogenase</fullName>
        <ecNumber evidence="4">1.1.1.37</ecNumber>
    </recommendedName>
</protein>
<dbReference type="GO" id="GO:0006099">
    <property type="term" value="P:tricarboxylic acid cycle"/>
    <property type="evidence" value="ECO:0007669"/>
    <property type="project" value="UniProtKB-UniRule"/>
</dbReference>
<dbReference type="InterPro" id="IPR001236">
    <property type="entry name" value="Lactate/malate_DH_N"/>
</dbReference>
<evidence type="ECO:0000256" key="5">
    <source>
        <dbReference type="PIRSR" id="PIRSR000102-1"/>
    </source>
</evidence>
<evidence type="ECO:0000313" key="11">
    <source>
        <dbReference type="Proteomes" id="UP000321367"/>
    </source>
</evidence>
<sequence length="308" mass="32308">MKVTIVGAGAVGASCAEYIAIKNFASEIVLVDIKEGVAEGKAMDLMQTATLNGFDSKIVGSTNDYSKTAGSDVVVITSGIPRKPGMTREELIGINAGIVKEVSGNLIKHSPDAIIIVVSNPMDSMTYLVHKTTGLAKNRIIGMGGALDSARFKFRLSEALECPPSDVDGMVIGGHSDTGMVPLTRLATRNSIPVTAFLSEERLNQVSEDTKVGGATLTKLLGTSAWYAPGAAVSAMVQAIACDQKKMFPCSALLDGEYGLNDLCIGVPAILGKGGLERIVEIELTDAEKAKIKESAEGVKKTNDLLTF</sequence>
<dbReference type="FunFam" id="3.40.50.720:FF:000018">
    <property type="entry name" value="Malate dehydrogenase"/>
    <property type="match status" value="1"/>
</dbReference>
<feature type="binding site" evidence="4 6">
    <location>
        <position position="88"/>
    </location>
    <ligand>
        <name>substrate</name>
    </ligand>
</feature>
<feature type="binding site" evidence="4 7">
    <location>
        <begin position="118"/>
        <end position="120"/>
    </location>
    <ligand>
        <name>NAD(+)</name>
        <dbReference type="ChEBI" id="CHEBI:57540"/>
    </ligand>
</feature>
<dbReference type="PROSITE" id="PS51257">
    <property type="entry name" value="PROKAR_LIPOPROTEIN"/>
    <property type="match status" value="1"/>
</dbReference>
<dbReference type="CDD" id="cd01339">
    <property type="entry name" value="LDH-like_MDH"/>
    <property type="match status" value="1"/>
</dbReference>
<keyword evidence="2 4" id="KW-0560">Oxidoreductase</keyword>
<dbReference type="Pfam" id="PF00056">
    <property type="entry name" value="Ldh_1_N"/>
    <property type="match status" value="1"/>
</dbReference>
<dbReference type="NCBIfam" id="NF004863">
    <property type="entry name" value="PRK06223.1"/>
    <property type="match status" value="1"/>
</dbReference>
<evidence type="ECO:0000256" key="3">
    <source>
        <dbReference type="ARBA" id="ARBA00023027"/>
    </source>
</evidence>
<evidence type="ECO:0000313" key="10">
    <source>
        <dbReference type="EMBL" id="TXD93030.1"/>
    </source>
</evidence>
<gene>
    <name evidence="4 10" type="primary">mdh</name>
    <name evidence="10" type="ORF">ES724_11400</name>
</gene>
<keyword evidence="11" id="KW-1185">Reference proteome</keyword>
<dbReference type="PIRSF" id="PIRSF000102">
    <property type="entry name" value="Lac_mal_DH"/>
    <property type="match status" value="1"/>
</dbReference>
<organism evidence="10 11">
    <name type="scientific">Gillisia hiemivivida</name>
    <dbReference type="NCBI Taxonomy" id="291190"/>
    <lineage>
        <taxon>Bacteria</taxon>
        <taxon>Pseudomonadati</taxon>
        <taxon>Bacteroidota</taxon>
        <taxon>Flavobacteriia</taxon>
        <taxon>Flavobacteriales</taxon>
        <taxon>Flavobacteriaceae</taxon>
        <taxon>Gillisia</taxon>
    </lineage>
</organism>
<accession>A0A5C6ZRJ5</accession>
<comment type="catalytic activity">
    <reaction evidence="4">
        <text>(S)-malate + NAD(+) = oxaloacetate + NADH + H(+)</text>
        <dbReference type="Rhea" id="RHEA:21432"/>
        <dbReference type="ChEBI" id="CHEBI:15378"/>
        <dbReference type="ChEBI" id="CHEBI:15589"/>
        <dbReference type="ChEBI" id="CHEBI:16452"/>
        <dbReference type="ChEBI" id="CHEBI:57540"/>
        <dbReference type="ChEBI" id="CHEBI:57945"/>
        <dbReference type="EC" id="1.1.1.37"/>
    </reaction>
</comment>
<dbReference type="OrthoDB" id="9802969at2"/>
<feature type="domain" description="Lactate/malate dehydrogenase C-terminal" evidence="9">
    <location>
        <begin position="147"/>
        <end position="302"/>
    </location>
</feature>
<feature type="binding site" evidence="4 7">
    <location>
        <position position="95"/>
    </location>
    <ligand>
        <name>NAD(+)</name>
        <dbReference type="ChEBI" id="CHEBI:57540"/>
    </ligand>
</feature>
<dbReference type="GO" id="GO:0030060">
    <property type="term" value="F:L-malate dehydrogenase (NAD+) activity"/>
    <property type="evidence" value="ECO:0007669"/>
    <property type="project" value="UniProtKB-UniRule"/>
</dbReference>
<dbReference type="InterPro" id="IPR015955">
    <property type="entry name" value="Lactate_DH/Glyco_Ohase_4_C"/>
</dbReference>
<comment type="function">
    <text evidence="4">Catalyzes the reversible oxidation of malate to oxaloacetate.</text>
</comment>
<evidence type="ECO:0000256" key="6">
    <source>
        <dbReference type="PIRSR" id="PIRSR000102-2"/>
    </source>
</evidence>
<dbReference type="InterPro" id="IPR022383">
    <property type="entry name" value="Lactate/malate_DH_C"/>
</dbReference>
<evidence type="ECO:0000256" key="7">
    <source>
        <dbReference type="PIRSR" id="PIRSR000102-3"/>
    </source>
</evidence>
<dbReference type="InterPro" id="IPR001557">
    <property type="entry name" value="L-lactate/malate_DH"/>
</dbReference>
<feature type="domain" description="Lactate/malate dehydrogenase N-terminal" evidence="8">
    <location>
        <begin position="1"/>
        <end position="142"/>
    </location>
</feature>
<feature type="binding site" evidence="4 7">
    <location>
        <position position="32"/>
    </location>
    <ligand>
        <name>NAD(+)</name>
        <dbReference type="ChEBI" id="CHEBI:57540"/>
    </ligand>
</feature>
<dbReference type="EC" id="1.1.1.37" evidence="4"/>
<comment type="caution">
    <text evidence="10">The sequence shown here is derived from an EMBL/GenBank/DDBJ whole genome shotgun (WGS) entry which is preliminary data.</text>
</comment>
<dbReference type="Gene3D" id="3.90.110.10">
    <property type="entry name" value="Lactate dehydrogenase/glycoside hydrolase, family 4, C-terminal"/>
    <property type="match status" value="1"/>
</dbReference>
<dbReference type="Pfam" id="PF02866">
    <property type="entry name" value="Ldh_1_C"/>
    <property type="match status" value="1"/>
</dbReference>
<dbReference type="GO" id="GO:0004459">
    <property type="term" value="F:L-lactate dehydrogenase (NAD+) activity"/>
    <property type="evidence" value="ECO:0007669"/>
    <property type="project" value="TreeGrafter"/>
</dbReference>
<evidence type="ECO:0000256" key="2">
    <source>
        <dbReference type="ARBA" id="ARBA00023002"/>
    </source>
</evidence>
<evidence type="ECO:0000259" key="8">
    <source>
        <dbReference type="Pfam" id="PF00056"/>
    </source>
</evidence>
<feature type="active site" description="Proton acceptor" evidence="4 5">
    <location>
        <position position="175"/>
    </location>
</feature>
<feature type="binding site" evidence="4 6">
    <location>
        <position position="151"/>
    </location>
    <ligand>
        <name>substrate</name>
    </ligand>
</feature>
<dbReference type="GO" id="GO:0006089">
    <property type="term" value="P:lactate metabolic process"/>
    <property type="evidence" value="ECO:0007669"/>
    <property type="project" value="TreeGrafter"/>
</dbReference>
<dbReference type="SUPFAM" id="SSF56327">
    <property type="entry name" value="LDH C-terminal domain-like"/>
    <property type="match status" value="1"/>
</dbReference>
<dbReference type="Gene3D" id="3.40.50.720">
    <property type="entry name" value="NAD(P)-binding Rossmann-like Domain"/>
    <property type="match status" value="1"/>
</dbReference>
<evidence type="ECO:0000259" key="9">
    <source>
        <dbReference type="Pfam" id="PF02866"/>
    </source>
</evidence>
<keyword evidence="1 4" id="KW-0816">Tricarboxylic acid cycle</keyword>
<dbReference type="PRINTS" id="PR00086">
    <property type="entry name" value="LLDHDRGNASE"/>
</dbReference>
<feature type="binding site" evidence="4 6">
    <location>
        <position position="82"/>
    </location>
    <ligand>
        <name>substrate</name>
    </ligand>
</feature>
<dbReference type="AlphaFoldDB" id="A0A5C6ZRJ5"/>
<dbReference type="SUPFAM" id="SSF51735">
    <property type="entry name" value="NAD(P)-binding Rossmann-fold domains"/>
    <property type="match status" value="1"/>
</dbReference>
<dbReference type="Proteomes" id="UP000321367">
    <property type="component" value="Unassembled WGS sequence"/>
</dbReference>
<evidence type="ECO:0000256" key="1">
    <source>
        <dbReference type="ARBA" id="ARBA00022532"/>
    </source>
</evidence>
<dbReference type="InterPro" id="IPR011275">
    <property type="entry name" value="Malate_DH_type3"/>
</dbReference>
<keyword evidence="3 4" id="KW-0520">NAD</keyword>
<proteinExistence type="inferred from homology"/>